<dbReference type="EMBL" id="JAPRFR010000001">
    <property type="protein sequence ID" value="MCZ0725615.1"/>
    <property type="molecule type" value="Genomic_DNA"/>
</dbReference>
<feature type="transmembrane region" description="Helical" evidence="2">
    <location>
        <begin position="6"/>
        <end position="26"/>
    </location>
</feature>
<evidence type="ECO:0000313" key="4">
    <source>
        <dbReference type="Proteomes" id="UP001146670"/>
    </source>
</evidence>
<sequence length="304" mass="33169">MLAILSQSMSLLLIIILGYIVKRLGLIMLEDGKLLGKIIMYITLPATAIQSLNGTKIENEFIFMLVIAIILNIFLSAGTALASKNFTPQKRTYFTLSQANYNIGNFVIPFLYSIVPATIPYVAAFDIGNAIMVFGFIPALVDGINNQNTQEKSHLRKLGQSLTHSPAFMTYCVMLVLLIANIELPTTLIQPFQIIANANSFLSMFMIGIFLEIRLPREDLNLVIQALSLRYGTAIIIAIAAWFLLPLSLTVKIALISLILSPIATMATLKMVAVGIDPKATGFISSASIVISLLLITAFLTLIA</sequence>
<reference evidence="3" key="1">
    <citation type="submission" date="2022-12" db="EMBL/GenBank/DDBJ databases">
        <title>Description and comparative metabolic analysis of Aerococcus sp. nov., isolated from the feces of a pig.</title>
        <authorList>
            <person name="Chang Y.-H."/>
        </authorList>
    </citation>
    <scope>NUCLEOTIDE SEQUENCE</scope>
    <source>
        <strain evidence="3">YH-aer222</strain>
    </source>
</reference>
<dbReference type="AlphaFoldDB" id="A0A9X3FML3"/>
<organism evidence="3 4">
    <name type="scientific">Aerococcus kribbianus</name>
    <dbReference type="NCBI Taxonomy" id="2999064"/>
    <lineage>
        <taxon>Bacteria</taxon>
        <taxon>Bacillati</taxon>
        <taxon>Bacillota</taxon>
        <taxon>Bacilli</taxon>
        <taxon>Lactobacillales</taxon>
        <taxon>Aerococcaceae</taxon>
        <taxon>Aerococcus</taxon>
    </lineage>
</organism>
<keyword evidence="2" id="KW-1133">Transmembrane helix</keyword>
<gene>
    <name evidence="3" type="ORF">OW157_03405</name>
</gene>
<evidence type="ECO:0000256" key="2">
    <source>
        <dbReference type="SAM" id="Phobius"/>
    </source>
</evidence>
<dbReference type="RefSeq" id="WP_268751930.1">
    <property type="nucleotide sequence ID" value="NZ_JAPRFQ010000001.1"/>
</dbReference>
<feature type="transmembrane region" description="Helical" evidence="2">
    <location>
        <begin position="38"/>
        <end position="55"/>
    </location>
</feature>
<keyword evidence="2" id="KW-0472">Membrane</keyword>
<dbReference type="PANTHER" id="PTHR36838:SF3">
    <property type="entry name" value="TRANSPORTER AUXIN EFFLUX CARRIER EC FAMILY"/>
    <property type="match status" value="1"/>
</dbReference>
<keyword evidence="1" id="KW-0813">Transport</keyword>
<feature type="transmembrane region" description="Helical" evidence="2">
    <location>
        <begin position="194"/>
        <end position="215"/>
    </location>
</feature>
<evidence type="ECO:0008006" key="5">
    <source>
        <dbReference type="Google" id="ProtNLM"/>
    </source>
</evidence>
<name>A0A9X3FML3_9LACT</name>
<keyword evidence="4" id="KW-1185">Reference proteome</keyword>
<accession>A0A9X3FML3</accession>
<keyword evidence="2" id="KW-0812">Transmembrane</keyword>
<feature type="transmembrane region" description="Helical" evidence="2">
    <location>
        <begin position="281"/>
        <end position="303"/>
    </location>
</feature>
<proteinExistence type="predicted"/>
<dbReference type="PANTHER" id="PTHR36838">
    <property type="entry name" value="AUXIN EFFLUX CARRIER FAMILY PROTEIN"/>
    <property type="match status" value="1"/>
</dbReference>
<feature type="transmembrane region" description="Helical" evidence="2">
    <location>
        <begin position="227"/>
        <end position="245"/>
    </location>
</feature>
<evidence type="ECO:0000256" key="1">
    <source>
        <dbReference type="ARBA" id="ARBA00022448"/>
    </source>
</evidence>
<feature type="transmembrane region" description="Helical" evidence="2">
    <location>
        <begin position="93"/>
        <end position="115"/>
    </location>
</feature>
<feature type="transmembrane region" description="Helical" evidence="2">
    <location>
        <begin position="61"/>
        <end position="81"/>
    </location>
</feature>
<evidence type="ECO:0000313" key="3">
    <source>
        <dbReference type="EMBL" id="MCZ0725615.1"/>
    </source>
</evidence>
<feature type="transmembrane region" description="Helical" evidence="2">
    <location>
        <begin position="162"/>
        <end position="182"/>
    </location>
</feature>
<comment type="caution">
    <text evidence="3">The sequence shown here is derived from an EMBL/GenBank/DDBJ whole genome shotgun (WGS) entry which is preliminary data.</text>
</comment>
<dbReference type="Proteomes" id="UP001146670">
    <property type="component" value="Unassembled WGS sequence"/>
</dbReference>
<protein>
    <recommendedName>
        <fullName evidence="5">Transporter</fullName>
    </recommendedName>
</protein>
<feature type="transmembrane region" description="Helical" evidence="2">
    <location>
        <begin position="251"/>
        <end position="269"/>
    </location>
</feature>